<name>A0A0F9AEJ4_9ZZZZ</name>
<dbReference type="Gene3D" id="2.30.40.10">
    <property type="entry name" value="Urease, subunit C, domain 1"/>
    <property type="match status" value="1"/>
</dbReference>
<evidence type="ECO:0000256" key="7">
    <source>
        <dbReference type="ARBA" id="ARBA00023004"/>
    </source>
</evidence>
<keyword evidence="7" id="KW-0408">Iron</keyword>
<sequence length="372" mass="41051">EYSAAGANEITDAKGKLVLPGFVDSHTHISFVGSREKELEWKINGLSYINIASRGGGILSSTKRTREASLDVMVNENKSFLDKMLLTGTTTIEAKSGYGLETKTELKQLEVLEKLDKIHQIKIHPTFLGAHAIPENSNAEDYTQMILDEMIPAVKKQNIAKFIDVFCEKGYFSVEQSKKIIEEGVEYGLKPKIHVDEIAKNFKGSELAAELNSLSADHLLQISDQGIVDLAKNSVIGNLLPGTPLVLRMKEYPPARKMIMKGVPIAISTDFNPNCMLTSMLTVMMLASYQMAMKPMETLTAATINGAWSIEQAKNIGSLTPGKKADIIILNVPNIHFIAYYLGENVVQHVIKEGNLVVKDKQLINHTINPNQ</sequence>
<evidence type="ECO:0000256" key="3">
    <source>
        <dbReference type="ARBA" id="ARBA00022723"/>
    </source>
</evidence>
<evidence type="ECO:0000256" key="4">
    <source>
        <dbReference type="ARBA" id="ARBA00022801"/>
    </source>
</evidence>
<evidence type="ECO:0000256" key="2">
    <source>
        <dbReference type="ARBA" id="ARBA00012864"/>
    </source>
</evidence>
<accession>A0A0F9AEJ4</accession>
<dbReference type="SUPFAM" id="SSF51338">
    <property type="entry name" value="Composite domain of metallo-dependent hydrolases"/>
    <property type="match status" value="1"/>
</dbReference>
<keyword evidence="3" id="KW-0479">Metal-binding</keyword>
<dbReference type="FunFam" id="3.20.20.140:FF:000007">
    <property type="entry name" value="Imidazolonepropionase"/>
    <property type="match status" value="1"/>
</dbReference>
<dbReference type="Pfam" id="PF01979">
    <property type="entry name" value="Amidohydro_1"/>
    <property type="match status" value="1"/>
</dbReference>
<dbReference type="EMBL" id="LAZR01043134">
    <property type="protein sequence ID" value="KKL07825.1"/>
    <property type="molecule type" value="Genomic_DNA"/>
</dbReference>
<dbReference type="AlphaFoldDB" id="A0A0F9AEJ4"/>
<comment type="pathway">
    <text evidence="1">Amino-acid degradation.</text>
</comment>
<feature type="non-terminal residue" evidence="9">
    <location>
        <position position="1"/>
    </location>
</feature>
<protein>
    <recommendedName>
        <fullName evidence="2">imidazolonepropionase</fullName>
        <ecNumber evidence="2">3.5.2.7</ecNumber>
    </recommendedName>
</protein>
<dbReference type="SUPFAM" id="SSF51556">
    <property type="entry name" value="Metallo-dependent hydrolases"/>
    <property type="match status" value="1"/>
</dbReference>
<dbReference type="EC" id="3.5.2.7" evidence="2"/>
<dbReference type="GO" id="GO:0050480">
    <property type="term" value="F:imidazolonepropionase activity"/>
    <property type="evidence" value="ECO:0007669"/>
    <property type="project" value="UniProtKB-EC"/>
</dbReference>
<feature type="domain" description="Amidohydrolase-related" evidence="8">
    <location>
        <begin position="17"/>
        <end position="357"/>
    </location>
</feature>
<dbReference type="GO" id="GO:0019556">
    <property type="term" value="P:L-histidine catabolic process to glutamate and formamide"/>
    <property type="evidence" value="ECO:0007669"/>
    <property type="project" value="InterPro"/>
</dbReference>
<proteinExistence type="predicted"/>
<dbReference type="GO" id="GO:0005737">
    <property type="term" value="C:cytoplasm"/>
    <property type="evidence" value="ECO:0007669"/>
    <property type="project" value="InterPro"/>
</dbReference>
<keyword evidence="5" id="KW-0369">Histidine metabolism</keyword>
<dbReference type="InterPro" id="IPR032466">
    <property type="entry name" value="Metal_Hydrolase"/>
</dbReference>
<keyword evidence="6" id="KW-0862">Zinc</keyword>
<comment type="caution">
    <text evidence="9">The sequence shown here is derived from an EMBL/GenBank/DDBJ whole genome shotgun (WGS) entry which is preliminary data.</text>
</comment>
<evidence type="ECO:0000256" key="1">
    <source>
        <dbReference type="ARBA" id="ARBA00005023"/>
    </source>
</evidence>
<dbReference type="PANTHER" id="PTHR42752:SF1">
    <property type="entry name" value="IMIDAZOLONEPROPIONASE-RELATED"/>
    <property type="match status" value="1"/>
</dbReference>
<dbReference type="Gene3D" id="3.20.20.140">
    <property type="entry name" value="Metal-dependent hydrolases"/>
    <property type="match status" value="1"/>
</dbReference>
<gene>
    <name evidence="9" type="ORF">LCGC14_2582150</name>
</gene>
<evidence type="ECO:0000256" key="6">
    <source>
        <dbReference type="ARBA" id="ARBA00022833"/>
    </source>
</evidence>
<dbReference type="NCBIfam" id="TIGR01224">
    <property type="entry name" value="hutI"/>
    <property type="match status" value="1"/>
</dbReference>
<dbReference type="InterPro" id="IPR011059">
    <property type="entry name" value="Metal-dep_hydrolase_composite"/>
</dbReference>
<reference evidence="9" key="1">
    <citation type="journal article" date="2015" name="Nature">
        <title>Complex archaea that bridge the gap between prokaryotes and eukaryotes.</title>
        <authorList>
            <person name="Spang A."/>
            <person name="Saw J.H."/>
            <person name="Jorgensen S.L."/>
            <person name="Zaremba-Niedzwiedzka K."/>
            <person name="Martijn J."/>
            <person name="Lind A.E."/>
            <person name="van Eijk R."/>
            <person name="Schleper C."/>
            <person name="Guy L."/>
            <person name="Ettema T.J."/>
        </authorList>
    </citation>
    <scope>NUCLEOTIDE SEQUENCE</scope>
</reference>
<evidence type="ECO:0000256" key="5">
    <source>
        <dbReference type="ARBA" id="ARBA00022808"/>
    </source>
</evidence>
<dbReference type="PANTHER" id="PTHR42752">
    <property type="entry name" value="IMIDAZOLONEPROPIONASE"/>
    <property type="match status" value="1"/>
</dbReference>
<evidence type="ECO:0000313" key="9">
    <source>
        <dbReference type="EMBL" id="KKL07825.1"/>
    </source>
</evidence>
<dbReference type="GO" id="GO:0046872">
    <property type="term" value="F:metal ion binding"/>
    <property type="evidence" value="ECO:0007669"/>
    <property type="project" value="UniProtKB-KW"/>
</dbReference>
<evidence type="ECO:0000259" key="8">
    <source>
        <dbReference type="Pfam" id="PF01979"/>
    </source>
</evidence>
<organism evidence="9">
    <name type="scientific">marine sediment metagenome</name>
    <dbReference type="NCBI Taxonomy" id="412755"/>
    <lineage>
        <taxon>unclassified sequences</taxon>
        <taxon>metagenomes</taxon>
        <taxon>ecological metagenomes</taxon>
    </lineage>
</organism>
<dbReference type="InterPro" id="IPR006680">
    <property type="entry name" value="Amidohydro-rel"/>
</dbReference>
<dbReference type="InterPro" id="IPR005920">
    <property type="entry name" value="HutI"/>
</dbReference>
<keyword evidence="4" id="KW-0378">Hydrolase</keyword>